<reference evidence="8 9" key="1">
    <citation type="submission" date="2018-02" db="EMBL/GenBank/DDBJ databases">
        <title>novel marine gammaproteobacteria from coastal saline agro ecosystem.</title>
        <authorList>
            <person name="Krishnan R."/>
            <person name="Ramesh Kumar N."/>
        </authorList>
    </citation>
    <scope>NUCLEOTIDE SEQUENCE [LARGE SCALE GENOMIC DNA]</scope>
    <source>
        <strain evidence="8 9">228</strain>
    </source>
</reference>
<evidence type="ECO:0000256" key="2">
    <source>
        <dbReference type="ARBA" id="ARBA00022519"/>
    </source>
</evidence>
<comment type="caution">
    <text evidence="8">The sequence shown here is derived from an EMBL/GenBank/DDBJ whole genome shotgun (WGS) entry which is preliminary data.</text>
</comment>
<evidence type="ECO:0000256" key="6">
    <source>
        <dbReference type="SAM" id="Phobius"/>
    </source>
</evidence>
<dbReference type="PRINTS" id="PR00625">
    <property type="entry name" value="JDOMAIN"/>
</dbReference>
<protein>
    <submittedName>
        <fullName evidence="8">Co-chaperone DjlA</fullName>
    </submittedName>
</protein>
<keyword evidence="2" id="KW-0997">Cell inner membrane</keyword>
<dbReference type="Pfam" id="PF00226">
    <property type="entry name" value="DnaJ"/>
    <property type="match status" value="1"/>
</dbReference>
<dbReference type="InterPro" id="IPR036869">
    <property type="entry name" value="J_dom_sf"/>
</dbReference>
<evidence type="ECO:0000256" key="3">
    <source>
        <dbReference type="ARBA" id="ARBA00022692"/>
    </source>
</evidence>
<evidence type="ECO:0000256" key="1">
    <source>
        <dbReference type="ARBA" id="ARBA00022475"/>
    </source>
</evidence>
<dbReference type="PROSITE" id="PS50076">
    <property type="entry name" value="DNAJ_2"/>
    <property type="match status" value="1"/>
</dbReference>
<dbReference type="Gene3D" id="1.10.287.110">
    <property type="entry name" value="DnaJ domain"/>
    <property type="match status" value="1"/>
</dbReference>
<organism evidence="8 9">
    <name type="scientific">Proteobacteria bacterium 228</name>
    <dbReference type="NCBI Taxonomy" id="2083153"/>
    <lineage>
        <taxon>Bacteria</taxon>
        <taxon>Pseudomonadati</taxon>
        <taxon>Pseudomonadota</taxon>
    </lineage>
</organism>
<keyword evidence="1" id="KW-1003">Cell membrane</keyword>
<proteinExistence type="inferred from homology"/>
<gene>
    <name evidence="8" type="ORF">C4K68_25070</name>
</gene>
<dbReference type="InterPro" id="IPR001623">
    <property type="entry name" value="DnaJ_domain"/>
</dbReference>
<keyword evidence="4 6" id="KW-1133">Transmembrane helix</keyword>
<dbReference type="CDD" id="cd07316">
    <property type="entry name" value="terB_like_DjlA"/>
    <property type="match status" value="1"/>
</dbReference>
<dbReference type="Gene3D" id="1.10.3680.10">
    <property type="entry name" value="TerB-like"/>
    <property type="match status" value="1"/>
</dbReference>
<evidence type="ECO:0000313" key="9">
    <source>
        <dbReference type="Proteomes" id="UP000238196"/>
    </source>
</evidence>
<dbReference type="OrthoDB" id="9782583at2"/>
<dbReference type="HAMAP" id="MF_01153">
    <property type="entry name" value="DjlA"/>
    <property type="match status" value="1"/>
</dbReference>
<evidence type="ECO:0000256" key="4">
    <source>
        <dbReference type="ARBA" id="ARBA00022989"/>
    </source>
</evidence>
<dbReference type="SMART" id="SM00271">
    <property type="entry name" value="DnaJ"/>
    <property type="match status" value="1"/>
</dbReference>
<dbReference type="InterPro" id="IPR023749">
    <property type="entry name" value="DjlA"/>
</dbReference>
<name>A0A2S5KJ11_9PROT</name>
<evidence type="ECO:0000313" key="8">
    <source>
        <dbReference type="EMBL" id="PPC74593.1"/>
    </source>
</evidence>
<dbReference type="SUPFAM" id="SSF46565">
    <property type="entry name" value="Chaperone J-domain"/>
    <property type="match status" value="1"/>
</dbReference>
<dbReference type="Proteomes" id="UP000238196">
    <property type="component" value="Unassembled WGS sequence"/>
</dbReference>
<dbReference type="GO" id="GO:0051087">
    <property type="term" value="F:protein-folding chaperone binding"/>
    <property type="evidence" value="ECO:0007669"/>
    <property type="project" value="InterPro"/>
</dbReference>
<dbReference type="AlphaFoldDB" id="A0A2S5KJ11"/>
<evidence type="ECO:0000259" key="7">
    <source>
        <dbReference type="PROSITE" id="PS50076"/>
    </source>
</evidence>
<evidence type="ECO:0000256" key="5">
    <source>
        <dbReference type="ARBA" id="ARBA00023136"/>
    </source>
</evidence>
<feature type="transmembrane region" description="Helical" evidence="6">
    <location>
        <begin position="16"/>
        <end position="42"/>
    </location>
</feature>
<dbReference type="Pfam" id="PF05099">
    <property type="entry name" value="TerB"/>
    <property type="match status" value="1"/>
</dbReference>
<dbReference type="NCBIfam" id="NF006948">
    <property type="entry name" value="PRK09430.1"/>
    <property type="match status" value="1"/>
</dbReference>
<dbReference type="CDD" id="cd06257">
    <property type="entry name" value="DnaJ"/>
    <property type="match status" value="1"/>
</dbReference>
<keyword evidence="3 6" id="KW-0812">Transmembrane</keyword>
<accession>A0A2S5KJ11</accession>
<dbReference type="EMBL" id="PRLP01000143">
    <property type="protein sequence ID" value="PPC74593.1"/>
    <property type="molecule type" value="Genomic_DNA"/>
</dbReference>
<dbReference type="InterPro" id="IPR050817">
    <property type="entry name" value="DjlA_DnaK_co-chaperone"/>
</dbReference>
<sequence length="288" mass="32608">MSDVWLEKLSRHRTGLIVGGLIGLPWGGPVGALFGAAVGYWLDKQLRKSSGPGSHLEVQRAFFVATFTVMGRLAKADGRVTETEIAFAKSVMDRMRLNDAQRQEAIRFFNQGKEPQTDLHAVLEPLVFSMSRSFSLRQIFLEIQLQTAMIDGQITQGEVEVLDKVCSQLRIGVDEFQSLIRRMQAEQAFFQWHRQRGQQQQGYQEQFQQWGQQRSAAAGLQEAYGVLGVTAEASDQELKQAYRRLMSQHHPDKLVSKGLPDEMIQLAKEKTQEIQAAYERVKEARGLK</sequence>
<dbReference type="PANTHER" id="PTHR24074">
    <property type="entry name" value="CO-CHAPERONE PROTEIN DJLA"/>
    <property type="match status" value="1"/>
</dbReference>
<feature type="domain" description="J" evidence="7">
    <location>
        <begin position="222"/>
        <end position="288"/>
    </location>
</feature>
<keyword evidence="5 6" id="KW-0472">Membrane</keyword>
<dbReference type="InterPro" id="IPR029024">
    <property type="entry name" value="TerB-like"/>
</dbReference>
<dbReference type="InterPro" id="IPR007791">
    <property type="entry name" value="DjlA_N"/>
</dbReference>